<dbReference type="InterPro" id="IPR052036">
    <property type="entry name" value="Hydrolase/PRTase-associated"/>
</dbReference>
<dbReference type="PANTHER" id="PTHR31299:SF0">
    <property type="entry name" value="ESTERASE, PUTATIVE (AFU_ORTHOLOGUE AFUA_1G05850)-RELATED"/>
    <property type="match status" value="1"/>
</dbReference>
<dbReference type="RefSeq" id="WP_118875485.1">
    <property type="nucleotide sequence ID" value="NZ_QWEI01000002.1"/>
</dbReference>
<dbReference type="EMBL" id="QWEI01000002">
    <property type="protein sequence ID" value="RHW38451.1"/>
    <property type="molecule type" value="Genomic_DNA"/>
</dbReference>
<accession>A0A396SAR9</accession>
<dbReference type="InterPro" id="IPR007815">
    <property type="entry name" value="Emycin_Estase"/>
</dbReference>
<dbReference type="Proteomes" id="UP000265692">
    <property type="component" value="Unassembled WGS sequence"/>
</dbReference>
<reference evidence="1 2" key="1">
    <citation type="submission" date="2018-08" db="EMBL/GenBank/DDBJ databases">
        <title>Lysinibacillus sp. YLB-03 draft genome sequence.</title>
        <authorList>
            <person name="Yu L."/>
        </authorList>
    </citation>
    <scope>NUCLEOTIDE SEQUENCE [LARGE SCALE GENOMIC DNA]</scope>
    <source>
        <strain evidence="1 2">YLB-03</strain>
    </source>
</reference>
<evidence type="ECO:0000313" key="2">
    <source>
        <dbReference type="Proteomes" id="UP000265692"/>
    </source>
</evidence>
<dbReference type="Pfam" id="PF05139">
    <property type="entry name" value="Erythro_esteras"/>
    <property type="match status" value="1"/>
</dbReference>
<dbReference type="PIRSF" id="PIRSF036794">
    <property type="entry name" value="UCP_erythr_ester"/>
    <property type="match status" value="1"/>
</dbReference>
<organism evidence="1 2">
    <name type="scientific">Ureibacillus yapensis</name>
    <dbReference type="NCBI Taxonomy" id="2304605"/>
    <lineage>
        <taxon>Bacteria</taxon>
        <taxon>Bacillati</taxon>
        <taxon>Bacillota</taxon>
        <taxon>Bacilli</taxon>
        <taxon>Bacillales</taxon>
        <taxon>Caryophanaceae</taxon>
        <taxon>Ureibacillus</taxon>
    </lineage>
</organism>
<protein>
    <submittedName>
        <fullName evidence="1">Erythromycin esterase family protein</fullName>
    </submittedName>
</protein>
<dbReference type="Gene3D" id="3.30.1870.10">
    <property type="entry name" value="EreA-like, domain 2"/>
    <property type="match status" value="1"/>
</dbReference>
<proteinExistence type="predicted"/>
<dbReference type="GO" id="GO:0046677">
    <property type="term" value="P:response to antibiotic"/>
    <property type="evidence" value="ECO:0007669"/>
    <property type="project" value="InterPro"/>
</dbReference>
<keyword evidence="2" id="KW-1185">Reference proteome</keyword>
<dbReference type="CDD" id="cd14728">
    <property type="entry name" value="Ere-like"/>
    <property type="match status" value="1"/>
</dbReference>
<dbReference type="SUPFAM" id="SSF159501">
    <property type="entry name" value="EreA/ChaN-like"/>
    <property type="match status" value="1"/>
</dbReference>
<name>A0A396SAR9_9BACL</name>
<sequence length="415" mass="47894">MPRKLINAIKEHSLPLNDQSLDRIIEAIGNARIVMIGEASHGTSEFYTIRAELSKKLIEEKGFNVIAVEGDWPSAQAVNRYVKGYGEEPDSARELLLKSFHRWPSWMWANEEIESFLEWLKKKNTSLDKKVGFYGIDLYSLYESIDEVLNFLSENPKYNVDLEHARKAFSCFEPYNRMPEHYSLSAAHFTDECIHEVSSLLKSLRSNEERYPDKYEEDLNVIMNALVAKNAEAYYREMMKDANSWNTRDEHMVEAINELANYHGEDAKIIIWEHNTHIGDASETSMKNEQMINVGQLIREQYGKDNTFAVGFGTYQGTVIASDRWGDPLQVMEVPASKLNTWEGQLHAASQEDQVLLFTNENRELFNDWIGHRAIGVVYHPEYEAFGNYVPSRVGSRYDAFIFINHSNALRPLKE</sequence>
<gene>
    <name evidence="1" type="ORF">D1B33_06105</name>
</gene>
<dbReference type="PANTHER" id="PTHR31299">
    <property type="entry name" value="ESTERASE, PUTATIVE (AFU_ORTHOLOGUE AFUA_1G05850)-RELATED"/>
    <property type="match status" value="1"/>
</dbReference>
<comment type="caution">
    <text evidence="1">The sequence shown here is derived from an EMBL/GenBank/DDBJ whole genome shotgun (WGS) entry which is preliminary data.</text>
</comment>
<dbReference type="OrthoDB" id="9810066at2"/>
<dbReference type="AlphaFoldDB" id="A0A396SAR9"/>
<dbReference type="InterPro" id="IPR014622">
    <property type="entry name" value="UCP036794_erythomycin"/>
</dbReference>
<evidence type="ECO:0000313" key="1">
    <source>
        <dbReference type="EMBL" id="RHW38451.1"/>
    </source>
</evidence>
<dbReference type="Gene3D" id="3.40.1660.10">
    <property type="entry name" value="EreA-like (biosynthetic domain)"/>
    <property type="match status" value="1"/>
</dbReference>